<dbReference type="InterPro" id="IPR002938">
    <property type="entry name" value="FAD-bd"/>
</dbReference>
<keyword evidence="2" id="KW-0503">Monooxygenase</keyword>
<gene>
    <name evidence="4" type="ORF">LX15_000243</name>
</gene>
<dbReference type="PRINTS" id="PR00420">
    <property type="entry name" value="RNGMNOXGNASE"/>
</dbReference>
<dbReference type="RefSeq" id="WP_253667547.1">
    <property type="nucleotide sequence ID" value="NZ_JAMTCP010000001.1"/>
</dbReference>
<comment type="caution">
    <text evidence="4">The sequence shown here is derived from an EMBL/GenBank/DDBJ whole genome shotgun (WGS) entry which is preliminary data.</text>
</comment>
<keyword evidence="1" id="KW-0560">Oxidoreductase</keyword>
<name>A0ABT1HM31_STRSD</name>
<dbReference type="Pfam" id="PF01494">
    <property type="entry name" value="FAD_binding_3"/>
    <property type="match status" value="1"/>
</dbReference>
<feature type="domain" description="FAD-binding" evidence="3">
    <location>
        <begin position="4"/>
        <end position="337"/>
    </location>
</feature>
<accession>A0ABT1HM31</accession>
<evidence type="ECO:0000313" key="5">
    <source>
        <dbReference type="Proteomes" id="UP001205311"/>
    </source>
</evidence>
<proteinExistence type="predicted"/>
<dbReference type="PANTHER" id="PTHR13789">
    <property type="entry name" value="MONOOXYGENASE"/>
    <property type="match status" value="1"/>
</dbReference>
<evidence type="ECO:0000259" key="3">
    <source>
        <dbReference type="Pfam" id="PF01494"/>
    </source>
</evidence>
<dbReference type="Proteomes" id="UP001205311">
    <property type="component" value="Unassembled WGS sequence"/>
</dbReference>
<evidence type="ECO:0000256" key="1">
    <source>
        <dbReference type="ARBA" id="ARBA00023002"/>
    </source>
</evidence>
<sequence>MTPRVVVVGAGIAGTVAAIALRSVGAEVTVHEAHTNPDGDVGSFLGLAVNGLRGLAALGCLDEVRRRGVEVPRQRVWSGSGALLGDVARGRLADDPMRSVTIMRAQLVAALREHAVRAGITLTTDERLTIATPDGDGVVAEFSSGRRTRADLLVGADGIWSATRGLLDGAAPRPRYAGLYTVSGVSEMDGFEPGVFNMTLGRHGAFMHLPVPDGGVWWAAQVADPREPDRRGVPDSEWQRRVAELYRAEPVPSRIIAATTRLHRTTVMHSLDPVPTWRNDRMVLIGDAAHPVGAGQGASMAIEDALVLARCLRDAPSVARALADYEAERRPRITKMLKVGADNRDAKTAGPVGQWVRNGMMRLVFRFFYERATGWLYTYDPGFTAEPAATTEPRS</sequence>
<evidence type="ECO:0000313" key="4">
    <source>
        <dbReference type="EMBL" id="MCP2256560.1"/>
    </source>
</evidence>
<reference evidence="4 5" key="1">
    <citation type="submission" date="2022-06" db="EMBL/GenBank/DDBJ databases">
        <title>Genomic Encyclopedia of Archaeal and Bacterial Type Strains, Phase II (KMG-II): from individual species to whole genera.</title>
        <authorList>
            <person name="Goeker M."/>
        </authorList>
    </citation>
    <scope>NUCLEOTIDE SEQUENCE [LARGE SCALE GENOMIC DNA]</scope>
    <source>
        <strain evidence="4 5">DSM 40477</strain>
    </source>
</reference>
<keyword evidence="5" id="KW-1185">Reference proteome</keyword>
<organism evidence="4 5">
    <name type="scientific">Streptoalloteichus tenebrarius (strain ATCC 17920 / DSM 40477 / JCM 4838 / CBS 697.72 / NBRC 16177 / NCIMB 11028 / NRRL B-12390 / A12253. 1 / ISP 5477)</name>
    <name type="common">Streptomyces tenebrarius</name>
    <dbReference type="NCBI Taxonomy" id="1933"/>
    <lineage>
        <taxon>Bacteria</taxon>
        <taxon>Bacillati</taxon>
        <taxon>Actinomycetota</taxon>
        <taxon>Actinomycetes</taxon>
        <taxon>Pseudonocardiales</taxon>
        <taxon>Pseudonocardiaceae</taxon>
        <taxon>Streptoalloteichus</taxon>
    </lineage>
</organism>
<dbReference type="SUPFAM" id="SSF51905">
    <property type="entry name" value="FAD/NAD(P)-binding domain"/>
    <property type="match status" value="1"/>
</dbReference>
<dbReference type="InterPro" id="IPR036188">
    <property type="entry name" value="FAD/NAD-bd_sf"/>
</dbReference>
<dbReference type="InterPro" id="IPR050493">
    <property type="entry name" value="FAD-dep_Monooxygenase_BioMet"/>
</dbReference>
<dbReference type="EMBL" id="JAMTCP010000001">
    <property type="protein sequence ID" value="MCP2256560.1"/>
    <property type="molecule type" value="Genomic_DNA"/>
</dbReference>
<dbReference type="PANTHER" id="PTHR13789:SF309">
    <property type="entry name" value="PUTATIVE (AFU_ORTHOLOGUE AFUA_6G14510)-RELATED"/>
    <property type="match status" value="1"/>
</dbReference>
<evidence type="ECO:0000256" key="2">
    <source>
        <dbReference type="ARBA" id="ARBA00023033"/>
    </source>
</evidence>
<protein>
    <submittedName>
        <fullName evidence="4">2-polyprenyl-6-methoxyphenol hydroxylase</fullName>
    </submittedName>
</protein>
<dbReference type="Gene3D" id="3.50.50.60">
    <property type="entry name" value="FAD/NAD(P)-binding domain"/>
    <property type="match status" value="1"/>
</dbReference>